<dbReference type="SUPFAM" id="SSF53474">
    <property type="entry name" value="alpha/beta-Hydrolases"/>
    <property type="match status" value="1"/>
</dbReference>
<dbReference type="EMBL" id="FQZU01000061">
    <property type="protein sequence ID" value="SHL33379.1"/>
    <property type="molecule type" value="Genomic_DNA"/>
</dbReference>
<reference evidence="2" key="1">
    <citation type="submission" date="2016-11" db="EMBL/GenBank/DDBJ databases">
        <authorList>
            <person name="Varghese N."/>
            <person name="Submissions S."/>
        </authorList>
    </citation>
    <scope>NUCLEOTIDE SEQUENCE [LARGE SCALE GENOMIC DNA]</scope>
    <source>
        <strain evidence="2">DSM 16219</strain>
    </source>
</reference>
<dbReference type="AlphaFoldDB" id="A0A1M6ZSJ9"/>
<dbReference type="Proteomes" id="UP000183994">
    <property type="component" value="Unassembled WGS sequence"/>
</dbReference>
<name>A0A1M6ZSJ9_9BACT</name>
<dbReference type="RefSeq" id="WP_139264943.1">
    <property type="nucleotide sequence ID" value="NZ_FQZU01000061.1"/>
</dbReference>
<accession>A0A1M6ZSJ9</accession>
<evidence type="ECO:0000313" key="1">
    <source>
        <dbReference type="EMBL" id="SHL33379.1"/>
    </source>
</evidence>
<dbReference type="OrthoDB" id="5422338at2"/>
<keyword evidence="2" id="KW-1185">Reference proteome</keyword>
<dbReference type="Gene3D" id="3.40.50.1820">
    <property type="entry name" value="alpha/beta hydrolase"/>
    <property type="match status" value="1"/>
</dbReference>
<gene>
    <name evidence="1" type="ORF">SAMN02745216_05026</name>
</gene>
<dbReference type="InterPro" id="IPR029058">
    <property type="entry name" value="AB_hydrolase_fold"/>
</dbReference>
<organism evidence="1 2">
    <name type="scientific">Desulfatibacillum alkenivorans DSM 16219</name>
    <dbReference type="NCBI Taxonomy" id="1121393"/>
    <lineage>
        <taxon>Bacteria</taxon>
        <taxon>Pseudomonadati</taxon>
        <taxon>Thermodesulfobacteriota</taxon>
        <taxon>Desulfobacteria</taxon>
        <taxon>Desulfobacterales</taxon>
        <taxon>Desulfatibacillaceae</taxon>
        <taxon>Desulfatibacillum</taxon>
    </lineage>
</organism>
<dbReference type="STRING" id="1121393.SAMN02745216_05026"/>
<proteinExistence type="predicted"/>
<protein>
    <recommendedName>
        <fullName evidence="3">Pimeloyl-ACP methyl ester carboxylesterase</fullName>
    </recommendedName>
</protein>
<evidence type="ECO:0000313" key="2">
    <source>
        <dbReference type="Proteomes" id="UP000183994"/>
    </source>
</evidence>
<evidence type="ECO:0008006" key="3">
    <source>
        <dbReference type="Google" id="ProtNLM"/>
    </source>
</evidence>
<sequence length="284" mass="31773">MPYSPYTVPGVNFREEFVKVSDGATLKVVEFIPPDEDKSLPVMVFVAGWISMIKGWAEVLQELTPQFHTLYVETREKISACLPDFKNLEFSIERMAKDVAEVVDKMIPVDRSFAYGGSSLGSTVVLDLMSQDFRQPVTGLLVGPVPEFHYPAWGVPIIRYSPPSLYLVVKPVIKWYLKYFRVDRKKEPEQIAKYYGTLDAAEPARLKANALALHSYSLWDKLPKVKAPVVIIGTETDSLHGLDTLEKTVELLPQGELALMASNKDAHSAKAGQLMVERLSRIGS</sequence>